<comment type="caution">
    <text evidence="1">The sequence shown here is derived from an EMBL/GenBank/DDBJ whole genome shotgun (WGS) entry which is preliminary data.</text>
</comment>
<accession>A0A4U7BC15</accession>
<sequence length="533" mass="59588">MNHSRTSSAQSIPATPPPRYHWADALSVTAYRLDQKPTLNNYMGEIAEQATKIGPTVFPILFAALVSRSLKTIARFQVERKKGQKLGGIQFLELLVSSKSVFATVESKVSLRRISVIGTLLTLIWALSPLGGQASLRLFYHNVPYNVSEDEVKYLPTGRMNSTQYGWNVLRSDVLDNEQYLPLTILTVIYSSALLAPAAIKSSRRDIWNNVKIPRREVMFGQHAQPDGWIFVENVTITEDFVTLTGIPHTSLATPPNATARFAVEYEYTDFQCTNYSTGEPEDPSFPSLIGYPWVKSNGSTITSWDGKTLDLIKKSAFIGFHDIEAMSSHSGSHQPSVKATMTVAMRNTGRIIYSEPWDLKNCSMEQVFLQARIACKDDRCAVDAIRPSDWNITARASERLPIEISQDYSASNTVIYFPRSLVDADRRTDLTVDRFVRGADVLLDSCVLPVLKDVEDSKFSKMMSIALNTYLQIGQDPKFALISGLIPARDPIWKTSGPYNSGFSLSAGLPFYYMNATATIQTPEEIFRRDDR</sequence>
<dbReference type="AlphaFoldDB" id="A0A4U7BC15"/>
<proteinExistence type="predicted"/>
<protein>
    <submittedName>
        <fullName evidence="1">Uncharacterized protein</fullName>
    </submittedName>
</protein>
<organism evidence="1 2">
    <name type="scientific">Elsinoe australis</name>
    <dbReference type="NCBI Taxonomy" id="40998"/>
    <lineage>
        <taxon>Eukaryota</taxon>
        <taxon>Fungi</taxon>
        <taxon>Dikarya</taxon>
        <taxon>Ascomycota</taxon>
        <taxon>Pezizomycotina</taxon>
        <taxon>Dothideomycetes</taxon>
        <taxon>Dothideomycetidae</taxon>
        <taxon>Myriangiales</taxon>
        <taxon>Elsinoaceae</taxon>
        <taxon>Elsinoe</taxon>
    </lineage>
</organism>
<reference evidence="1 2" key="1">
    <citation type="submission" date="2018-02" db="EMBL/GenBank/DDBJ databases">
        <title>Draft genome sequences of Elsinoe sp., causing black scab on jojoba.</title>
        <authorList>
            <person name="Stodart B."/>
            <person name="Jeffress S."/>
            <person name="Ash G."/>
            <person name="Arun Chinnappa K."/>
        </authorList>
    </citation>
    <scope>NUCLEOTIDE SEQUENCE [LARGE SCALE GENOMIC DNA]</scope>
    <source>
        <strain evidence="1 2">Hillstone_2</strain>
    </source>
</reference>
<dbReference type="EMBL" id="PTQR01000002">
    <property type="protein sequence ID" value="TKX27655.1"/>
    <property type="molecule type" value="Genomic_DNA"/>
</dbReference>
<evidence type="ECO:0000313" key="1">
    <source>
        <dbReference type="EMBL" id="TKX27655.1"/>
    </source>
</evidence>
<name>A0A4U7BC15_9PEZI</name>
<evidence type="ECO:0000313" key="2">
    <source>
        <dbReference type="Proteomes" id="UP000308133"/>
    </source>
</evidence>
<dbReference type="Proteomes" id="UP000308133">
    <property type="component" value="Unassembled WGS sequence"/>
</dbReference>
<gene>
    <name evidence="1" type="ORF">C1H76_0079</name>
</gene>